<keyword evidence="3" id="KW-0812">Transmembrane</keyword>
<feature type="transmembrane region" description="Helical" evidence="3">
    <location>
        <begin position="1230"/>
        <end position="1261"/>
    </location>
</feature>
<keyword evidence="6" id="KW-1185">Reference proteome</keyword>
<dbReference type="EMBL" id="CAMXCT030001879">
    <property type="protein sequence ID" value="CAL4781121.1"/>
    <property type="molecule type" value="Genomic_DNA"/>
</dbReference>
<name>A0A9P1CKG4_9DINO</name>
<dbReference type="EMBL" id="CAMXCT020001879">
    <property type="protein sequence ID" value="CAL1147184.1"/>
    <property type="molecule type" value="Genomic_DNA"/>
</dbReference>
<feature type="compositionally biased region" description="Low complexity" evidence="2">
    <location>
        <begin position="476"/>
        <end position="487"/>
    </location>
</feature>
<feature type="transmembrane region" description="Helical" evidence="3">
    <location>
        <begin position="1689"/>
        <end position="1710"/>
    </location>
</feature>
<reference evidence="4" key="1">
    <citation type="submission" date="2022-10" db="EMBL/GenBank/DDBJ databases">
        <authorList>
            <person name="Chen Y."/>
            <person name="Dougan E. K."/>
            <person name="Chan C."/>
            <person name="Rhodes N."/>
            <person name="Thang M."/>
        </authorList>
    </citation>
    <scope>NUCLEOTIDE SEQUENCE</scope>
</reference>
<feature type="coiled-coil region" evidence="1">
    <location>
        <begin position="4"/>
        <end position="31"/>
    </location>
</feature>
<organism evidence="4">
    <name type="scientific">Cladocopium goreaui</name>
    <dbReference type="NCBI Taxonomy" id="2562237"/>
    <lineage>
        <taxon>Eukaryota</taxon>
        <taxon>Sar</taxon>
        <taxon>Alveolata</taxon>
        <taxon>Dinophyceae</taxon>
        <taxon>Suessiales</taxon>
        <taxon>Symbiodiniaceae</taxon>
        <taxon>Cladocopium</taxon>
    </lineage>
</organism>
<evidence type="ECO:0000313" key="6">
    <source>
        <dbReference type="Proteomes" id="UP001152797"/>
    </source>
</evidence>
<evidence type="ECO:0000313" key="4">
    <source>
        <dbReference type="EMBL" id="CAI3993809.1"/>
    </source>
</evidence>
<dbReference type="Proteomes" id="UP001152797">
    <property type="component" value="Unassembled WGS sequence"/>
</dbReference>
<keyword evidence="3" id="KW-1133">Transmembrane helix</keyword>
<protein>
    <submittedName>
        <fullName evidence="5">PPM-type phosphatase domain-containing protein</fullName>
    </submittedName>
</protein>
<feature type="region of interest" description="Disordered" evidence="2">
    <location>
        <begin position="410"/>
        <end position="436"/>
    </location>
</feature>
<dbReference type="EMBL" id="CAMXCT010001879">
    <property type="protein sequence ID" value="CAI3993809.1"/>
    <property type="molecule type" value="Genomic_DNA"/>
</dbReference>
<reference evidence="5 6" key="2">
    <citation type="submission" date="2024-05" db="EMBL/GenBank/DDBJ databases">
        <authorList>
            <person name="Chen Y."/>
            <person name="Shah S."/>
            <person name="Dougan E. K."/>
            <person name="Thang M."/>
            <person name="Chan C."/>
        </authorList>
    </citation>
    <scope>NUCLEOTIDE SEQUENCE [LARGE SCALE GENOMIC DNA]</scope>
</reference>
<comment type="caution">
    <text evidence="4">The sequence shown here is derived from an EMBL/GenBank/DDBJ whole genome shotgun (WGS) entry which is preliminary data.</text>
</comment>
<keyword evidence="1" id="KW-0175">Coiled coil</keyword>
<gene>
    <name evidence="4" type="ORF">C1SCF055_LOCUS20520</name>
</gene>
<feature type="region of interest" description="Disordered" evidence="2">
    <location>
        <begin position="658"/>
        <end position="711"/>
    </location>
</feature>
<keyword evidence="3" id="KW-0472">Membrane</keyword>
<sequence>MSDRARLEIKIEELISRLSRLELRVSELESNQFELVSAAAEVPASGASEHTAASAAAAPEHRPVSAQSSSVPIFDYPSIAIDPVREDRLISIGQWISRALRNQITGLSGREKLPEPSQFYLVFRGVNGVVYNPVKVFATFEESCRFVKSRGGSLGRSVFIGVPSKADGRIICSAAGAACLQHQFSSFIGSEPFVPESVFLLQPDGTADPFYQIGLIRLPALGGAEVPSPVPVILITRVQGKVLAAIPFSFWHRSVARRKLPSQSFSKPASVSVGAVLDVDRENPLDGTFIKIWIGLLGEDLLQCLDFLQVQPFELENAFPTELDLPDHVPLAEALQSVADEKFSFMTAESGDLSAGGADQSQRIARVEEALIEVKSTLQHLALGRAASSMLAGRKPDLADVARPSALRKTPRLDVLGESDEEAELSAPSAPKLTQAELDNPVQASLQKLTSILENLTSPTKKPHSLQDTLDDSVGHAEVSSTSSSGTHSRRHAAVLQTLRKAMRDCPEELYSVLEKNMLHDCGAPEIGPGLGIMTATFRGWAEHRSRVPNIQGTVRTLCAICGALDALRQNRVAEAKARLSLLIAAIDQVSYDKGLWLLGAEVLLEDGPPFGSFTKHQPPEVYEVHHSRLLPAQWAEAMMFRIRELVFFGEKRAKLGKRQPAPEASLTPAPSKIERPKPKAKGKGKGKSDAPEESNPPAASEDPRHVPGARASTVSPVHWLNSSFRFLQKLGGSFSKFLRSFHRKPATSSCLKSTAKMWPMPLPFPGALLETCLDSNTRALQRGLNLCVAALDWVFLNRPSTCPLEIVIPAKLSRLRWRVVRCMEGAVLAWIKCSPIDSTAMGRSAAKVEDIEKALHKLSVFEGQVFSVFQEVFADNSGLGSVRRPISKMAPGLQRVSPGVVCGVLQGEDMQVARPIVASRIDFRGEPSFDPSPFLDARARKIFNCPIKAALSPEEAPEAPPAVKIFASEGEKWALLRKLDSTGRLGVFRLRQAYPGYAVAKDIEKDRLIFDNRPFNCLEQPPNKWISSMGASSCLLELQMSPGERMLLSGADLREFYYSFSATQERVIRNSLIGPVYAQDIRDFRCYDASLEGAGPLLFGLKTLAMGDSCAVEIAQTAHLGILVQQCGLVDESTLVSMTLPPPRSPSMLGVVIDDLILFELVARGVSVSDPSVKTGKMLDKALESYERLGLIAHPGKTFRLEEEAEFWGSHLDGVSGAVRANLKRVVPLVFATVGVIKLGICTLSLLNVLVGSWTSVFLYKRRMLSLINVSYAALHSSEDPRAVLRLSDELLSELILIVSLALLAVTFLTAENSNFVFASDASSWGLAVCKAPLPLWLRGEIHRHKLRKSTWVKLLSPSKALDRLHGELQASDELPSGEVLCSHPLHSLLITGLQFEEVCRARTRDGSHINIGELRAMTRSEYEAALTGFPNRTMYLGDSQVALGCWIKGRSSSYGLNQVLQQSLPVHLGCGLISNGGYVPTDVSVADDPTRGKAIRPPACELPSWMPDCTELSFADRCCQLDEFLVSLGADSFELSGLPPFEELRTVESFPLLPSRSLRSKSYFAQKRAAKTARKSQSPQAFPKEVGRAKFAFPSPSPLSDFSWPEEAVSLLSRLDAAQFIFPKSWSVPSSWRPCESLPQCKGYLDLYSGQKGVARAIVEEAAVWSLTLEIEDGEAQNLADSELRVLIGRLIQLGVFFALGVVVLGLFNTQKFHQRKWLQRWISFSVDCMLESPFMLDHHLRFDGGGMPYSKWGHFRFLVSCLLTADCELSERRNFTLFCSLVLVFWRRLAPPEYSTQPTAASGRKTRRVSKWKSDLGPPPRWKGGFSFCLAGCDDCFSANLHLGAIQYFKPLNIDVIFGCLHWQSLQDEKLGVCPSGSLISASVQVEV</sequence>
<feature type="region of interest" description="Disordered" evidence="2">
    <location>
        <begin position="1800"/>
        <end position="1819"/>
    </location>
</feature>
<evidence type="ECO:0000256" key="2">
    <source>
        <dbReference type="SAM" id="MobiDB-lite"/>
    </source>
</evidence>
<proteinExistence type="predicted"/>
<evidence type="ECO:0000313" key="5">
    <source>
        <dbReference type="EMBL" id="CAL4781121.1"/>
    </source>
</evidence>
<feature type="region of interest" description="Disordered" evidence="2">
    <location>
        <begin position="456"/>
        <end position="491"/>
    </location>
</feature>
<evidence type="ECO:0000256" key="1">
    <source>
        <dbReference type="SAM" id="Coils"/>
    </source>
</evidence>
<accession>A0A9P1CKG4</accession>
<feature type="transmembrane region" description="Helical" evidence="3">
    <location>
        <begin position="1292"/>
        <end position="1312"/>
    </location>
</feature>
<evidence type="ECO:0000256" key="3">
    <source>
        <dbReference type="SAM" id="Phobius"/>
    </source>
</evidence>